<dbReference type="PANTHER" id="PTHR35344">
    <property type="entry name" value="GAS VESICLE STRUCTURAL PROTEIN 2-RELATED"/>
    <property type="match status" value="1"/>
</dbReference>
<keyword evidence="1" id="KW-0304">Gas vesicle</keyword>
<sequence>MQEDLYTANRQVTLLDILDRVLNKGVVISGDIIISVAGIDLVYVGLRVLLSSVETMERLDAARAEGLQQ</sequence>
<reference evidence="7 8" key="1">
    <citation type="submission" date="2018-12" db="EMBL/GenBank/DDBJ databases">
        <authorList>
            <person name="Lunina O.N."/>
            <person name="Grouzdev D.S."/>
            <person name="Gorlenko V.M."/>
            <person name="Savvichev A.S."/>
        </authorList>
    </citation>
    <scope>NUCLEOTIDE SEQUENCE [LARGE SCALE GENOMIC DNA]</scope>
    <source>
        <strain evidence="7 8">BrKhr-17</strain>
    </source>
</reference>
<keyword evidence="4" id="KW-1133">Transmembrane helix</keyword>
<evidence type="ECO:0000313" key="9">
    <source>
        <dbReference type="Proteomes" id="UP000327458"/>
    </source>
</evidence>
<dbReference type="RefSeq" id="WP_011357456.1">
    <property type="nucleotide sequence ID" value="NZ_CP041698.1"/>
</dbReference>
<evidence type="ECO:0000256" key="3">
    <source>
        <dbReference type="ARBA" id="ARBA00035646"/>
    </source>
</evidence>
<comment type="caution">
    <text evidence="7">The sequence shown here is derived from an EMBL/GenBank/DDBJ whole genome shotgun (WGS) entry which is preliminary data.</text>
</comment>
<gene>
    <name evidence="7" type="ORF">EKD02_07925</name>
    <name evidence="5" type="ORF">FP507_04585</name>
    <name evidence="6" type="ORF">GJ685_09165</name>
</gene>
<dbReference type="AlphaFoldDB" id="A0A3S0N9J7"/>
<dbReference type="Pfam" id="PF00741">
    <property type="entry name" value="Gas_vesicle"/>
    <property type="match status" value="1"/>
</dbReference>
<organism evidence="7 8">
    <name type="scientific">Chlorobium phaeovibrioides</name>
    <dbReference type="NCBI Taxonomy" id="1094"/>
    <lineage>
        <taxon>Bacteria</taxon>
        <taxon>Pseudomonadati</taxon>
        <taxon>Chlorobiota</taxon>
        <taxon>Chlorobiia</taxon>
        <taxon>Chlorobiales</taxon>
        <taxon>Chlorobiaceae</taxon>
        <taxon>Chlorobium/Pelodictyon group</taxon>
        <taxon>Chlorobium</taxon>
    </lineage>
</organism>
<evidence type="ECO:0000313" key="5">
    <source>
        <dbReference type="EMBL" id="KAA6232440.1"/>
    </source>
</evidence>
<comment type="similarity">
    <text evidence="3">Belongs to the gas vesicle GvpA family.</text>
</comment>
<evidence type="ECO:0000313" key="6">
    <source>
        <dbReference type="EMBL" id="MWV55219.1"/>
    </source>
</evidence>
<name>A0A3S0N9J7_CHLPH</name>
<feature type="transmembrane region" description="Helical" evidence="4">
    <location>
        <begin position="32"/>
        <end position="50"/>
    </location>
</feature>
<dbReference type="EMBL" id="WUBZ01000069">
    <property type="protein sequence ID" value="MWV55219.1"/>
    <property type="molecule type" value="Genomic_DNA"/>
</dbReference>
<dbReference type="GO" id="GO:0005198">
    <property type="term" value="F:structural molecule activity"/>
    <property type="evidence" value="ECO:0007669"/>
    <property type="project" value="InterPro"/>
</dbReference>
<accession>A0A3S0N9J7</accession>
<dbReference type="Proteomes" id="UP000489351">
    <property type="component" value="Unassembled WGS sequence"/>
</dbReference>
<evidence type="ECO:0000256" key="4">
    <source>
        <dbReference type="SAM" id="Phobius"/>
    </source>
</evidence>
<evidence type="ECO:0000313" key="10">
    <source>
        <dbReference type="Proteomes" id="UP000489351"/>
    </source>
</evidence>
<dbReference type="EMBL" id="RXYK01000013">
    <property type="protein sequence ID" value="RTY36311.1"/>
    <property type="molecule type" value="Genomic_DNA"/>
</dbReference>
<dbReference type="GO" id="GO:0012506">
    <property type="term" value="C:vesicle membrane"/>
    <property type="evidence" value="ECO:0007669"/>
    <property type="project" value="InterPro"/>
</dbReference>
<keyword evidence="10" id="KW-1185">Reference proteome</keyword>
<evidence type="ECO:0000256" key="1">
    <source>
        <dbReference type="ARBA" id="ARBA00022987"/>
    </source>
</evidence>
<reference evidence="6 10" key="3">
    <citation type="submission" date="2019-11" db="EMBL/GenBank/DDBJ databases">
        <title>Green- and brown-colored morphotypes of Chlorobia in the stratified aquatic ecosystems of Kandalaksha Gulf (White Sea): A model for study of the accessory genome evolution.</title>
        <authorList>
            <person name="Grouzdev D.S."/>
        </authorList>
    </citation>
    <scope>NUCLEOTIDE SEQUENCE [LARGE SCALE GENOMIC DNA]</scope>
    <source>
        <strain evidence="6 10">ZM</strain>
    </source>
</reference>
<evidence type="ECO:0000256" key="2">
    <source>
        <dbReference type="ARBA" id="ARBA00035108"/>
    </source>
</evidence>
<dbReference type="InterPro" id="IPR000638">
    <property type="entry name" value="Gas-vesicle_GvpA-like"/>
</dbReference>
<dbReference type="EMBL" id="VMRG01000001">
    <property type="protein sequence ID" value="KAA6232440.1"/>
    <property type="molecule type" value="Genomic_DNA"/>
</dbReference>
<dbReference type="GO" id="GO:0031411">
    <property type="term" value="C:gas vesicle"/>
    <property type="evidence" value="ECO:0007669"/>
    <property type="project" value="UniProtKB-SubCell"/>
</dbReference>
<proteinExistence type="inferred from homology"/>
<keyword evidence="4" id="KW-0812">Transmembrane</keyword>
<protein>
    <submittedName>
        <fullName evidence="7">Gas vesicle protein</fullName>
    </submittedName>
</protein>
<evidence type="ECO:0000313" key="8">
    <source>
        <dbReference type="Proteomes" id="UP000279908"/>
    </source>
</evidence>
<dbReference type="Proteomes" id="UP000279908">
    <property type="component" value="Unassembled WGS sequence"/>
</dbReference>
<evidence type="ECO:0000313" key="7">
    <source>
        <dbReference type="EMBL" id="RTY36311.1"/>
    </source>
</evidence>
<dbReference type="PANTHER" id="PTHR35344:SF4">
    <property type="entry name" value="GAS VESICLE PROTEIN A1"/>
    <property type="match status" value="1"/>
</dbReference>
<keyword evidence="4" id="KW-0472">Membrane</keyword>
<reference evidence="5 9" key="2">
    <citation type="submission" date="2019-07" db="EMBL/GenBank/DDBJ databases">
        <title>Draft genome Sequence of Chlorobium phaeovibrioides sp. strain PhvTcv-s14, from the Phylum Chlorobi.</title>
        <authorList>
            <person name="Babenko V."/>
            <person name="Boldyreva D."/>
            <person name="Kanygina A."/>
            <person name="Selezneva O."/>
            <person name="Akopiyan T."/>
            <person name="Lunina O."/>
        </authorList>
    </citation>
    <scope>NUCLEOTIDE SEQUENCE [LARGE SCALE GENOMIC DNA]</scope>
    <source>
        <strain evidence="5 9">GrTcv12</strain>
    </source>
</reference>
<dbReference type="InterPro" id="IPR050530">
    <property type="entry name" value="GvpA"/>
</dbReference>
<dbReference type="Proteomes" id="UP000327458">
    <property type="component" value="Unassembled WGS sequence"/>
</dbReference>
<comment type="subcellular location">
    <subcellularLocation>
        <location evidence="2">Gas vesicle</location>
    </subcellularLocation>
</comment>